<name>A0ABS6CG10_9ACTN</name>
<feature type="signal peptide" evidence="1">
    <location>
        <begin position="1"/>
        <end position="27"/>
    </location>
</feature>
<evidence type="ECO:0000256" key="1">
    <source>
        <dbReference type="SAM" id="SignalP"/>
    </source>
</evidence>
<dbReference type="InterPro" id="IPR023888">
    <property type="entry name" value="SdpC-like"/>
</dbReference>
<evidence type="ECO:0000313" key="3">
    <source>
        <dbReference type="Proteomes" id="UP000720508"/>
    </source>
</evidence>
<sequence length="219" mass="22637">MNRRTLHTVAASAAAVLALGVAVPAVALDNAPSAKSGPTMKLAAQQGARVGTDQDGRDILAGLFFIQGEVGKQFVDMPEYTEAKKNYEANNSAKAKKATALVMDAIAKKDKGFFADYSAKLRSGDPRKVEAGMGDAVKLLNKVVSEDEKDLGDGSGKCVINVLAVQSLVVVTTGGAAAVSVAVAVQAWKWVVNASMAAGTSDLSKDQKIADITELLATA</sequence>
<dbReference type="EMBL" id="JAHLEM010000174">
    <property type="protein sequence ID" value="MBU3865756.1"/>
    <property type="molecule type" value="Genomic_DNA"/>
</dbReference>
<dbReference type="Proteomes" id="UP000720508">
    <property type="component" value="Unassembled WGS sequence"/>
</dbReference>
<comment type="caution">
    <text evidence="2">The sequence shown here is derived from an EMBL/GenBank/DDBJ whole genome shotgun (WGS) entry which is preliminary data.</text>
</comment>
<protein>
    <recommendedName>
        <fullName evidence="4">Sporulation delaying protein family toxin</fullName>
    </recommendedName>
</protein>
<dbReference type="Pfam" id="PF26137">
    <property type="entry name" value="Toxin_SdpC"/>
    <property type="match status" value="1"/>
</dbReference>
<reference evidence="2 3" key="1">
    <citation type="submission" date="2021-06" db="EMBL/GenBank/DDBJ databases">
        <authorList>
            <person name="Pan X."/>
        </authorList>
    </citation>
    <scope>NUCLEOTIDE SEQUENCE [LARGE SCALE GENOMIC DNA]</scope>
    <source>
        <strain evidence="2 3">4503</strain>
    </source>
</reference>
<dbReference type="RefSeq" id="WP_216342819.1">
    <property type="nucleotide sequence ID" value="NZ_JAHLEM010000174.1"/>
</dbReference>
<keyword evidence="1" id="KW-0732">Signal</keyword>
<evidence type="ECO:0008006" key="4">
    <source>
        <dbReference type="Google" id="ProtNLM"/>
    </source>
</evidence>
<evidence type="ECO:0000313" key="2">
    <source>
        <dbReference type="EMBL" id="MBU3865756.1"/>
    </source>
</evidence>
<feature type="chain" id="PRO_5046032530" description="Sporulation delaying protein family toxin" evidence="1">
    <location>
        <begin position="28"/>
        <end position="219"/>
    </location>
</feature>
<accession>A0ABS6CG10</accession>
<keyword evidence="3" id="KW-1185">Reference proteome</keyword>
<proteinExistence type="predicted"/>
<organism evidence="2 3">
    <name type="scientific">Streptomyces niphimycinicus</name>
    <dbReference type="NCBI Taxonomy" id="2842201"/>
    <lineage>
        <taxon>Bacteria</taxon>
        <taxon>Bacillati</taxon>
        <taxon>Actinomycetota</taxon>
        <taxon>Actinomycetes</taxon>
        <taxon>Kitasatosporales</taxon>
        <taxon>Streptomycetaceae</taxon>
        <taxon>Streptomyces</taxon>
    </lineage>
</organism>
<gene>
    <name evidence="2" type="ORF">KN815_17275</name>
</gene>